<dbReference type="AlphaFoldDB" id="B1WWQ8"/>
<accession>B1WWQ8</accession>
<name>B1WWQ8_CROS5</name>
<dbReference type="Proteomes" id="UP000001203">
    <property type="component" value="Chromosome circular"/>
</dbReference>
<gene>
    <name evidence="1" type="ordered locus">cce_1432</name>
</gene>
<keyword evidence="2" id="KW-1185">Reference proteome</keyword>
<organism evidence="1 2">
    <name type="scientific">Crocosphaera subtropica (strain ATCC 51142 / BH68)</name>
    <name type="common">Cyanothece sp. (strain ATCC 51142)</name>
    <dbReference type="NCBI Taxonomy" id="43989"/>
    <lineage>
        <taxon>Bacteria</taxon>
        <taxon>Bacillati</taxon>
        <taxon>Cyanobacteriota</taxon>
        <taxon>Cyanophyceae</taxon>
        <taxon>Oscillatoriophycideae</taxon>
        <taxon>Chroococcales</taxon>
        <taxon>Aphanothecaceae</taxon>
        <taxon>Crocosphaera</taxon>
        <taxon>Crocosphaera subtropica</taxon>
    </lineage>
</organism>
<proteinExistence type="predicted"/>
<evidence type="ECO:0008006" key="3">
    <source>
        <dbReference type="Google" id="ProtNLM"/>
    </source>
</evidence>
<evidence type="ECO:0000313" key="1">
    <source>
        <dbReference type="EMBL" id="ACB50782.1"/>
    </source>
</evidence>
<protein>
    <recommendedName>
        <fullName evidence="3">PEP-CTERM protein-sorting domain-containing protein</fullName>
    </recommendedName>
</protein>
<sequence length="222" mass="23594">MSCLIGKIMLKLTKMLSLAGTFIVLGTIHSAQGAVVVSPSNGNPVEKITGVEVLNSDGSAIEIFTVDFQFDTFVTTFGNTPSSQAFFLDNSDGALLALTAINDAMNAMTLTNQQVRGITSFAPDSGPIINLMNYRIPILFDPNDNEVETMIGQFTNGAWVGGTTQMELADGNPPNGLVMYAKFTKTGEIDLTPTPPTVPEPSNLVSILVCGVSLLFVAKNRI</sequence>
<evidence type="ECO:0000313" key="2">
    <source>
        <dbReference type="Proteomes" id="UP000001203"/>
    </source>
</evidence>
<reference evidence="1 2" key="1">
    <citation type="journal article" date="2008" name="Proc. Natl. Acad. Sci. U.S.A.">
        <title>The genome of Cyanothece 51142, a unicellular diazotrophic cyanobacterium important in the marine nitrogen cycle.</title>
        <authorList>
            <person name="Welsh E.A."/>
            <person name="Liberton M."/>
            <person name="Stoeckel J."/>
            <person name="Loh T."/>
            <person name="Elvitigala T."/>
            <person name="Wang C."/>
            <person name="Wollam A."/>
            <person name="Fulton R.S."/>
            <person name="Clifton S.W."/>
            <person name="Jacobs J.M."/>
            <person name="Aurora R."/>
            <person name="Ghosh B.K."/>
            <person name="Sherman L.A."/>
            <person name="Smith R.D."/>
            <person name="Wilson R.K."/>
            <person name="Pakrasi H.B."/>
        </authorList>
    </citation>
    <scope>NUCLEOTIDE SEQUENCE [LARGE SCALE GENOMIC DNA]</scope>
    <source>
        <strain evidence="2">ATCC 51142 / BH68</strain>
    </source>
</reference>
<dbReference type="HOGENOM" id="CLU_1243624_0_0_3"/>
<dbReference type="KEGG" id="cyt:cce_1432"/>
<dbReference type="eggNOG" id="ENOG50321KY">
    <property type="taxonomic scope" value="Bacteria"/>
</dbReference>
<dbReference type="EMBL" id="CP000806">
    <property type="protein sequence ID" value="ACB50782.1"/>
    <property type="molecule type" value="Genomic_DNA"/>
</dbReference>